<evidence type="ECO:0000256" key="1">
    <source>
        <dbReference type="SAM" id="Coils"/>
    </source>
</evidence>
<feature type="region of interest" description="Disordered" evidence="2">
    <location>
        <begin position="605"/>
        <end position="634"/>
    </location>
</feature>
<evidence type="ECO:0000313" key="5">
    <source>
        <dbReference type="Proteomes" id="UP001163046"/>
    </source>
</evidence>
<feature type="coiled-coil region" evidence="1">
    <location>
        <begin position="218"/>
        <end position="259"/>
    </location>
</feature>
<dbReference type="Pfam" id="PF00619">
    <property type="entry name" value="CARD"/>
    <property type="match status" value="1"/>
</dbReference>
<proteinExistence type="predicted"/>
<dbReference type="GO" id="GO:0002020">
    <property type="term" value="F:protease binding"/>
    <property type="evidence" value="ECO:0007669"/>
    <property type="project" value="InterPro"/>
</dbReference>
<feature type="coiled-coil region" evidence="1">
    <location>
        <begin position="123"/>
        <end position="185"/>
    </location>
</feature>
<dbReference type="CDD" id="cd01671">
    <property type="entry name" value="CARD"/>
    <property type="match status" value="1"/>
</dbReference>
<evidence type="ECO:0000259" key="3">
    <source>
        <dbReference type="PROSITE" id="PS50209"/>
    </source>
</evidence>
<dbReference type="GO" id="GO:0042981">
    <property type="term" value="P:regulation of apoptotic process"/>
    <property type="evidence" value="ECO:0007669"/>
    <property type="project" value="InterPro"/>
</dbReference>
<dbReference type="SUPFAM" id="SSF47986">
    <property type="entry name" value="DEATH domain"/>
    <property type="match status" value="1"/>
</dbReference>
<dbReference type="OrthoDB" id="5976142at2759"/>
<sequence>MNFSMEEVWENLRKHRVQIVQELRVDRTLLFDYLRSKAVFDSEDCEIVRAEKTNERKASRLLDILETKATECLEHFLNVLQLLNPGLYEKLTGQKATARENPIINNVRDLDPERDLDLLSNHLKRAVVDLQEMTLRYEHLLKENQQLNKSLGKMSTHMDLSSKRLQCLEMEAMKAEERAREACNRAGTIEESANFQIKECEKTLNERCAYVVALLMKLLSSEEDAKELRKQVEKGRQRNEELLCKLKRMSQNFDHERRQSLMLSQTLARQQSSVRTVDDMTQRYRELQFTSQKLQMEKDQAMYELNELNELKNWAEALMARYDIMEKRKQQYRESYENVEVDCSLLKKQILELQFQLSVSQRKKEYLKGENNELTRLVKKYQEQRDFYGEERKKVISEREEARKEKNEITRRYSHILKVKDEAVRRFLQESREFECQHELDAAEMGALRERLIQTEEELKFVRMEREVYLRINPSTLVDRSGDEESKSTLIRENSSERSLLDGDDDGDDDDEFVNEDGAVQVPKISTSTNLVNSIKNRFYQSCQTIQGSSSFEIPDSQIRFAQCLSRLPYKALMPMACPTSEISLTVNAFNVDVPLRASTEYDVREDPHEKQHNTWEESRENSPEMTTKVNSPGEWKEEILGSSYVIDDSIIPEPRPRAHDLKFSTTFWVLRRRFRK</sequence>
<reference evidence="4" key="1">
    <citation type="submission" date="2023-01" db="EMBL/GenBank/DDBJ databases">
        <title>Genome assembly of the deep-sea coral Lophelia pertusa.</title>
        <authorList>
            <person name="Herrera S."/>
            <person name="Cordes E."/>
        </authorList>
    </citation>
    <scope>NUCLEOTIDE SEQUENCE</scope>
    <source>
        <strain evidence="4">USNM1676648</strain>
        <tissue evidence="4">Polyp</tissue>
    </source>
</reference>
<feature type="compositionally biased region" description="Acidic residues" evidence="2">
    <location>
        <begin position="502"/>
        <end position="511"/>
    </location>
</feature>
<organism evidence="4 5">
    <name type="scientific">Desmophyllum pertusum</name>
    <dbReference type="NCBI Taxonomy" id="174260"/>
    <lineage>
        <taxon>Eukaryota</taxon>
        <taxon>Metazoa</taxon>
        <taxon>Cnidaria</taxon>
        <taxon>Anthozoa</taxon>
        <taxon>Hexacorallia</taxon>
        <taxon>Scleractinia</taxon>
        <taxon>Caryophylliina</taxon>
        <taxon>Caryophylliidae</taxon>
        <taxon>Desmophyllum</taxon>
    </lineage>
</organism>
<dbReference type="InterPro" id="IPR037939">
    <property type="entry name" value="CRADD"/>
</dbReference>
<dbReference type="PROSITE" id="PS50209">
    <property type="entry name" value="CARD"/>
    <property type="match status" value="1"/>
</dbReference>
<dbReference type="InterPro" id="IPR011029">
    <property type="entry name" value="DEATH-like_dom_sf"/>
</dbReference>
<dbReference type="AlphaFoldDB" id="A0A9W9YQ28"/>
<dbReference type="PANTHER" id="PTHR15034:SF5">
    <property type="entry name" value="DEATH DOMAIN-CONTAINING PROTEIN CRADD"/>
    <property type="match status" value="1"/>
</dbReference>
<name>A0A9W9YQ28_9CNID</name>
<dbReference type="InterPro" id="IPR001315">
    <property type="entry name" value="CARD"/>
</dbReference>
<dbReference type="PANTHER" id="PTHR15034">
    <property type="entry name" value="DEATH DOMAIN-CONTAINING PROTEIN CRADD"/>
    <property type="match status" value="1"/>
</dbReference>
<protein>
    <recommendedName>
        <fullName evidence="3">CARD domain-containing protein</fullName>
    </recommendedName>
</protein>
<dbReference type="Proteomes" id="UP001163046">
    <property type="component" value="Unassembled WGS sequence"/>
</dbReference>
<accession>A0A9W9YQ28</accession>
<feature type="coiled-coil region" evidence="1">
    <location>
        <begin position="291"/>
        <end position="412"/>
    </location>
</feature>
<evidence type="ECO:0000313" key="4">
    <source>
        <dbReference type="EMBL" id="KAJ7362011.1"/>
    </source>
</evidence>
<feature type="domain" description="CARD" evidence="3">
    <location>
        <begin position="4"/>
        <end position="95"/>
    </location>
</feature>
<dbReference type="EMBL" id="MU827307">
    <property type="protein sequence ID" value="KAJ7362011.1"/>
    <property type="molecule type" value="Genomic_DNA"/>
</dbReference>
<feature type="compositionally biased region" description="Basic and acidic residues" evidence="2">
    <location>
        <begin position="605"/>
        <end position="623"/>
    </location>
</feature>
<gene>
    <name evidence="4" type="ORF">OS493_013099</name>
</gene>
<comment type="caution">
    <text evidence="4">The sequence shown here is derived from an EMBL/GenBank/DDBJ whole genome shotgun (WGS) entry which is preliminary data.</text>
</comment>
<dbReference type="GO" id="GO:0070513">
    <property type="term" value="F:death domain binding"/>
    <property type="evidence" value="ECO:0007669"/>
    <property type="project" value="InterPro"/>
</dbReference>
<feature type="region of interest" description="Disordered" evidence="2">
    <location>
        <begin position="479"/>
        <end position="511"/>
    </location>
</feature>
<evidence type="ECO:0000256" key="2">
    <source>
        <dbReference type="SAM" id="MobiDB-lite"/>
    </source>
</evidence>
<keyword evidence="1" id="KW-0175">Coiled coil</keyword>
<keyword evidence="5" id="KW-1185">Reference proteome</keyword>
<dbReference type="Gene3D" id="1.10.533.10">
    <property type="entry name" value="Death Domain, Fas"/>
    <property type="match status" value="1"/>
</dbReference>
<dbReference type="SMART" id="SM00114">
    <property type="entry name" value="CARD"/>
    <property type="match status" value="1"/>
</dbReference>